<name>A0A1X2I537_9FUNG</name>
<organism evidence="3 4">
    <name type="scientific">Absidia repens</name>
    <dbReference type="NCBI Taxonomy" id="90262"/>
    <lineage>
        <taxon>Eukaryota</taxon>
        <taxon>Fungi</taxon>
        <taxon>Fungi incertae sedis</taxon>
        <taxon>Mucoromycota</taxon>
        <taxon>Mucoromycotina</taxon>
        <taxon>Mucoromycetes</taxon>
        <taxon>Mucorales</taxon>
        <taxon>Cunninghamellaceae</taxon>
        <taxon>Absidia</taxon>
    </lineage>
</organism>
<dbReference type="SUPFAM" id="SSF53335">
    <property type="entry name" value="S-adenosyl-L-methionine-dependent methyltransferases"/>
    <property type="match status" value="1"/>
</dbReference>
<feature type="domain" description="Ribosomal RNA large subunit methyltransferase K/L-like methyltransferase" evidence="2">
    <location>
        <begin position="256"/>
        <end position="405"/>
    </location>
</feature>
<evidence type="ECO:0000256" key="1">
    <source>
        <dbReference type="SAM" id="MobiDB-lite"/>
    </source>
</evidence>
<sequence length="437" mass="49245">MSRPTIHILFHVPEGLEQIAIIDLKETILQFEHADPLATAFIGEARTGRVHMFSKLQQHDDTILWIQYLTTTTLLSVYHMTIITKTTTLPNAVYHSGQDSEVLGEHIFSVVKEAPWSDYISVLKTKDNDTSATSTTFRATFYKDQLQHGVKSQVISGWMGYAYSQIFPDWKVNLKTYDYDVVGVWGRTRDTALLGHFGLEDSTDDDDMVDNNSNTDGTEQQQQDQMNDQQIELSEPKTILLYIGLNIPIPDSKYRNRVHLGRTSLNPPIAYCLTRLANPLPGQIIMDMCCGTGTIPIEGAGKYPDTLWIGGEVKVKTLCLKAKGNMQHAGIHNIEFLLSDGRRLNFRRECVDTVISDWPWGMREGSYSTIQKLYPKFMREIGQVLCVGGKAYIVSQGNKLMRTVLDYGWVKNLFSLEEILPIAIGGVGVSVYVLIKK</sequence>
<dbReference type="GO" id="GO:0030488">
    <property type="term" value="P:tRNA methylation"/>
    <property type="evidence" value="ECO:0007669"/>
    <property type="project" value="TreeGrafter"/>
</dbReference>
<dbReference type="STRING" id="90262.A0A1X2I537"/>
<evidence type="ECO:0000259" key="2">
    <source>
        <dbReference type="Pfam" id="PF01170"/>
    </source>
</evidence>
<dbReference type="InterPro" id="IPR029063">
    <property type="entry name" value="SAM-dependent_MTases_sf"/>
</dbReference>
<dbReference type="Proteomes" id="UP000193560">
    <property type="component" value="Unassembled WGS sequence"/>
</dbReference>
<protein>
    <submittedName>
        <fullName evidence="3">Putative RNA methylase family UPF0020-domain-containing protein</fullName>
    </submittedName>
</protein>
<keyword evidence="4" id="KW-1185">Reference proteome</keyword>
<gene>
    <name evidence="3" type="ORF">BCR42DRAFT_381538</name>
</gene>
<dbReference type="PANTHER" id="PTHR14911">
    <property type="entry name" value="THUMP DOMAIN-CONTAINING"/>
    <property type="match status" value="1"/>
</dbReference>
<dbReference type="GO" id="GO:0043527">
    <property type="term" value="C:tRNA methyltransferase complex"/>
    <property type="evidence" value="ECO:0007669"/>
    <property type="project" value="UniProtKB-ARBA"/>
</dbReference>
<reference evidence="3 4" key="1">
    <citation type="submission" date="2016-07" db="EMBL/GenBank/DDBJ databases">
        <title>Pervasive Adenine N6-methylation of Active Genes in Fungi.</title>
        <authorList>
            <consortium name="DOE Joint Genome Institute"/>
            <person name="Mondo S.J."/>
            <person name="Dannebaum R.O."/>
            <person name="Kuo R.C."/>
            <person name="Labutti K."/>
            <person name="Haridas S."/>
            <person name="Kuo A."/>
            <person name="Salamov A."/>
            <person name="Ahrendt S.R."/>
            <person name="Lipzen A."/>
            <person name="Sullivan W."/>
            <person name="Andreopoulos W.B."/>
            <person name="Clum A."/>
            <person name="Lindquist E."/>
            <person name="Daum C."/>
            <person name="Ramamoorthy G.K."/>
            <person name="Gryganskyi A."/>
            <person name="Culley D."/>
            <person name="Magnuson J.K."/>
            <person name="James T.Y."/>
            <person name="O'Malley M.A."/>
            <person name="Stajich J.E."/>
            <person name="Spatafora J.W."/>
            <person name="Visel A."/>
            <person name="Grigoriev I.V."/>
        </authorList>
    </citation>
    <scope>NUCLEOTIDE SEQUENCE [LARGE SCALE GENOMIC DNA]</scope>
    <source>
        <strain evidence="3 4">NRRL 1336</strain>
    </source>
</reference>
<feature type="region of interest" description="Disordered" evidence="1">
    <location>
        <begin position="203"/>
        <end position="228"/>
    </location>
</feature>
<dbReference type="Gene3D" id="3.40.50.150">
    <property type="entry name" value="Vaccinia Virus protein VP39"/>
    <property type="match status" value="1"/>
</dbReference>
<dbReference type="OrthoDB" id="47730at2759"/>
<evidence type="ECO:0000313" key="3">
    <source>
        <dbReference type="EMBL" id="ORZ09466.1"/>
    </source>
</evidence>
<proteinExistence type="predicted"/>
<comment type="caution">
    <text evidence="3">The sequence shown here is derived from an EMBL/GenBank/DDBJ whole genome shotgun (WGS) entry which is preliminary data.</text>
</comment>
<dbReference type="CDD" id="cd02440">
    <property type="entry name" value="AdoMet_MTases"/>
    <property type="match status" value="1"/>
</dbReference>
<feature type="compositionally biased region" description="Low complexity" evidence="1">
    <location>
        <begin position="210"/>
        <end position="228"/>
    </location>
</feature>
<keyword evidence="3" id="KW-0489">Methyltransferase</keyword>
<dbReference type="Pfam" id="PF01170">
    <property type="entry name" value="UPF0020"/>
    <property type="match status" value="1"/>
</dbReference>
<dbReference type="GO" id="GO:0016423">
    <property type="term" value="F:tRNA (guanine) methyltransferase activity"/>
    <property type="evidence" value="ECO:0007669"/>
    <property type="project" value="TreeGrafter"/>
</dbReference>
<dbReference type="PANTHER" id="PTHR14911:SF13">
    <property type="entry name" value="TRNA (GUANINE(6)-N2)-METHYLTRANSFERASE THUMP3"/>
    <property type="match status" value="1"/>
</dbReference>
<accession>A0A1X2I537</accession>
<keyword evidence="3" id="KW-0808">Transferase</keyword>
<dbReference type="InterPro" id="IPR000241">
    <property type="entry name" value="RlmKL-like_Mtase"/>
</dbReference>
<dbReference type="AlphaFoldDB" id="A0A1X2I537"/>
<evidence type="ECO:0000313" key="4">
    <source>
        <dbReference type="Proteomes" id="UP000193560"/>
    </source>
</evidence>
<dbReference type="EMBL" id="MCGE01000027">
    <property type="protein sequence ID" value="ORZ09466.1"/>
    <property type="molecule type" value="Genomic_DNA"/>
</dbReference>